<dbReference type="NCBIfam" id="TIGR00044">
    <property type="entry name" value="YggS family pyridoxal phosphate-dependent enzyme"/>
    <property type="match status" value="1"/>
</dbReference>
<keyword evidence="7" id="KW-1185">Reference proteome</keyword>
<protein>
    <recommendedName>
        <fullName evidence="2">Pyridoxal phosphate homeostasis protein</fullName>
        <shortName evidence="2">PLP homeostasis protein</shortName>
    </recommendedName>
</protein>
<comment type="cofactor">
    <cofactor evidence="3">
        <name>pyridoxal 5'-phosphate</name>
        <dbReference type="ChEBI" id="CHEBI:597326"/>
    </cofactor>
</comment>
<evidence type="ECO:0000256" key="1">
    <source>
        <dbReference type="ARBA" id="ARBA00022898"/>
    </source>
</evidence>
<feature type="modified residue" description="N6-(pyridoxal phosphate)lysine" evidence="2 3">
    <location>
        <position position="35"/>
    </location>
</feature>
<dbReference type="RefSeq" id="WP_151431955.1">
    <property type="nucleotide sequence ID" value="NZ_JANJZI010000003.1"/>
</dbReference>
<dbReference type="Pfam" id="PF01168">
    <property type="entry name" value="Ala_racemase_N"/>
    <property type="match status" value="1"/>
</dbReference>
<comment type="caution">
    <text evidence="6">The sequence shown here is derived from an EMBL/GenBank/DDBJ whole genome shotgun (WGS) entry which is preliminary data.</text>
</comment>
<evidence type="ECO:0000256" key="4">
    <source>
        <dbReference type="RuleBase" id="RU004514"/>
    </source>
</evidence>
<gene>
    <name evidence="6" type="ORF">F8D48_10710</name>
</gene>
<dbReference type="PANTHER" id="PTHR10146:SF14">
    <property type="entry name" value="PYRIDOXAL PHOSPHATE HOMEOSTASIS PROTEIN"/>
    <property type="match status" value="1"/>
</dbReference>
<keyword evidence="1 2" id="KW-0663">Pyridoxal phosphate</keyword>
<dbReference type="PIRSF" id="PIRSF004848">
    <property type="entry name" value="YBL036c_PLPDEIII"/>
    <property type="match status" value="1"/>
</dbReference>
<reference evidence="6 7" key="1">
    <citation type="submission" date="2019-09" db="EMBL/GenBank/DDBJ databases">
        <title>Whole genome shotgun sequencing (WGS) of Ellagibacter isourolithinifaciens DSM 104140(T) and Adlercreutzia muris DSM 29508(T).</title>
        <authorList>
            <person name="Stoll D.A."/>
            <person name="Danylec N."/>
            <person name="Huch M."/>
        </authorList>
    </citation>
    <scope>NUCLEOTIDE SEQUENCE [LARGE SCALE GENOMIC DNA]</scope>
    <source>
        <strain evidence="6 7">DSM 29508</strain>
    </source>
</reference>
<proteinExistence type="inferred from homology"/>
<dbReference type="InterPro" id="IPR001608">
    <property type="entry name" value="Ala_racemase_N"/>
</dbReference>
<dbReference type="InterPro" id="IPR029066">
    <property type="entry name" value="PLP-binding_barrel"/>
</dbReference>
<dbReference type="AlphaFoldDB" id="A0A7C8FMK7"/>
<feature type="domain" description="Alanine racemase N-terminal" evidence="5">
    <location>
        <begin position="25"/>
        <end position="225"/>
    </location>
</feature>
<name>A0A7C8FMK7_9ACTN</name>
<evidence type="ECO:0000256" key="2">
    <source>
        <dbReference type="HAMAP-Rule" id="MF_02087"/>
    </source>
</evidence>
<evidence type="ECO:0000313" key="7">
    <source>
        <dbReference type="Proteomes" id="UP000479639"/>
    </source>
</evidence>
<dbReference type="GO" id="GO:0030170">
    <property type="term" value="F:pyridoxal phosphate binding"/>
    <property type="evidence" value="ECO:0007669"/>
    <property type="project" value="UniProtKB-UniRule"/>
</dbReference>
<dbReference type="PANTHER" id="PTHR10146">
    <property type="entry name" value="PROLINE SYNTHETASE CO-TRANSCRIBED BACTERIAL HOMOLOG PROTEIN"/>
    <property type="match status" value="1"/>
</dbReference>
<evidence type="ECO:0000313" key="6">
    <source>
        <dbReference type="EMBL" id="KAB1640191.1"/>
    </source>
</evidence>
<comment type="function">
    <text evidence="2">Pyridoxal 5'-phosphate (PLP)-binding protein, which is involved in PLP homeostasis.</text>
</comment>
<dbReference type="HAMAP" id="MF_02087">
    <property type="entry name" value="PLP_homeostasis"/>
    <property type="match status" value="1"/>
</dbReference>
<organism evidence="6 7">
    <name type="scientific">Adlercreutzia muris</name>
    <dbReference type="NCBI Taxonomy" id="1796610"/>
    <lineage>
        <taxon>Bacteria</taxon>
        <taxon>Bacillati</taxon>
        <taxon>Actinomycetota</taxon>
        <taxon>Coriobacteriia</taxon>
        <taxon>Eggerthellales</taxon>
        <taxon>Eggerthellaceae</taxon>
        <taxon>Adlercreutzia</taxon>
    </lineage>
</organism>
<dbReference type="CDD" id="cd00635">
    <property type="entry name" value="PLPDE_III_YBL036c_like"/>
    <property type="match status" value="1"/>
</dbReference>
<dbReference type="InterPro" id="IPR011078">
    <property type="entry name" value="PyrdxlP_homeostasis"/>
</dbReference>
<dbReference type="EMBL" id="WAJS01000047">
    <property type="protein sequence ID" value="KAB1640191.1"/>
    <property type="molecule type" value="Genomic_DNA"/>
</dbReference>
<accession>A0A7C8FMK7</accession>
<sequence>MSVEDQYRRVAAEVAAVCEQCGREPSDVRLIAVSKTVGPEGVAAAMEAGARDFGENRPDQLVARAAQFPEVRWHFIGNIQSRRIPDIVGAAALIHSLHTLRHGQKINEAAARLGTVQDVLVEVNVSGEASKSGVAPQEALMLVRALAALPHLRVRGLMTMAPQGDPAAAEAAFRGLAVLAGEIRSSLDDAEAGAFTELSMGMSEDWPCAIACGATMVRVGRAIFSDSFEE</sequence>
<evidence type="ECO:0000259" key="5">
    <source>
        <dbReference type="Pfam" id="PF01168"/>
    </source>
</evidence>
<dbReference type="SUPFAM" id="SSF51419">
    <property type="entry name" value="PLP-binding barrel"/>
    <property type="match status" value="1"/>
</dbReference>
<dbReference type="Gene3D" id="3.20.20.10">
    <property type="entry name" value="Alanine racemase"/>
    <property type="match status" value="1"/>
</dbReference>
<evidence type="ECO:0000256" key="3">
    <source>
        <dbReference type="PIRSR" id="PIRSR004848-1"/>
    </source>
</evidence>
<dbReference type="Proteomes" id="UP000479639">
    <property type="component" value="Unassembled WGS sequence"/>
</dbReference>
<comment type="similarity">
    <text evidence="2 4">Belongs to the pyridoxal phosphate-binding protein YggS/PROSC family.</text>
</comment>